<evidence type="ECO:0000313" key="7">
    <source>
        <dbReference type="EMBL" id="GLX87331.1"/>
    </source>
</evidence>
<feature type="zinc finger region" description="dksA C4-type" evidence="4">
    <location>
        <begin position="105"/>
        <end position="129"/>
    </location>
</feature>
<sequence length="148" mass="17251">MKIDNAEKSLSKDEILSAPESDYMNQEQLFFFKQHLIDLHDSTRERIREAKEQMLNPPDLSDVSDRASWEEHIAILMRIVDREQRLLPKIQVALERIRLGEYGYCEETGEPIGIARLLARPTAEYCADVKLCQEMQEHNFAKDRTSLS</sequence>
<evidence type="ECO:0000256" key="4">
    <source>
        <dbReference type="PROSITE-ProRule" id="PRU00510"/>
    </source>
</evidence>
<dbReference type="EMBL" id="BSSV01000010">
    <property type="protein sequence ID" value="GLX87331.1"/>
    <property type="molecule type" value="Genomic_DNA"/>
</dbReference>
<feature type="domain" description="Zinc finger DksA/TraR C4-type" evidence="5">
    <location>
        <begin position="100"/>
        <end position="128"/>
    </location>
</feature>
<dbReference type="SUPFAM" id="SSF109635">
    <property type="entry name" value="DnaK suppressor protein DksA, alpha-hairpin domain"/>
    <property type="match status" value="1"/>
</dbReference>
<feature type="domain" description="DnaK suppressor protein DksA N-terminal" evidence="6">
    <location>
        <begin position="28"/>
        <end position="97"/>
    </location>
</feature>
<dbReference type="RefSeq" id="WP_284301301.1">
    <property type="nucleotide sequence ID" value="NZ_BSSV01000010.1"/>
</dbReference>
<organism evidence="7 8">
    <name type="scientific">Thalassotalea loyana</name>
    <dbReference type="NCBI Taxonomy" id="280483"/>
    <lineage>
        <taxon>Bacteria</taxon>
        <taxon>Pseudomonadati</taxon>
        <taxon>Pseudomonadota</taxon>
        <taxon>Gammaproteobacteria</taxon>
        <taxon>Alteromonadales</taxon>
        <taxon>Colwelliaceae</taxon>
        <taxon>Thalassotalea</taxon>
    </lineage>
</organism>
<evidence type="ECO:0000259" key="6">
    <source>
        <dbReference type="Pfam" id="PF21157"/>
    </source>
</evidence>
<evidence type="ECO:0000256" key="2">
    <source>
        <dbReference type="ARBA" id="ARBA00022771"/>
    </source>
</evidence>
<dbReference type="InterPro" id="IPR048489">
    <property type="entry name" value="DksA_N"/>
</dbReference>
<keyword evidence="2" id="KW-0863">Zinc-finger</keyword>
<keyword evidence="1" id="KW-0479">Metal-binding</keyword>
<evidence type="ECO:0000259" key="5">
    <source>
        <dbReference type="Pfam" id="PF01258"/>
    </source>
</evidence>
<dbReference type="InterPro" id="IPR000962">
    <property type="entry name" value="Znf_DskA_TraR"/>
</dbReference>
<dbReference type="PROSITE" id="PS51128">
    <property type="entry name" value="ZF_DKSA_2"/>
    <property type="match status" value="1"/>
</dbReference>
<dbReference type="PANTHER" id="PTHR33823">
    <property type="entry name" value="RNA POLYMERASE-BINDING TRANSCRIPTION FACTOR DKSA-RELATED"/>
    <property type="match status" value="1"/>
</dbReference>
<gene>
    <name evidence="7" type="primary">dksA_2</name>
    <name evidence="7" type="ORF">tloyanaT_35840</name>
</gene>
<dbReference type="Gene3D" id="1.20.120.910">
    <property type="entry name" value="DksA, coiled-coil domain"/>
    <property type="match status" value="1"/>
</dbReference>
<proteinExistence type="predicted"/>
<accession>A0ABQ6HJM3</accession>
<dbReference type="SUPFAM" id="SSF57716">
    <property type="entry name" value="Glucocorticoid receptor-like (DNA-binding domain)"/>
    <property type="match status" value="1"/>
</dbReference>
<dbReference type="Pfam" id="PF21157">
    <property type="entry name" value="DksA_N"/>
    <property type="match status" value="1"/>
</dbReference>
<dbReference type="PANTHER" id="PTHR33823:SF2">
    <property type="entry name" value="RNA POLYMERASE-BINDING TRANSCRIPTION FACTOR DKSA"/>
    <property type="match status" value="1"/>
</dbReference>
<protein>
    <submittedName>
        <fullName evidence="7">RNA polymerase-binding transcription factor DksA</fullName>
    </submittedName>
</protein>
<dbReference type="Pfam" id="PF01258">
    <property type="entry name" value="zf-dskA_traR"/>
    <property type="match status" value="1"/>
</dbReference>
<reference evidence="7 8" key="1">
    <citation type="submission" date="2023-03" db="EMBL/GenBank/DDBJ databases">
        <title>Thalassotalea loyana LMG 22536T draft genome sequence.</title>
        <authorList>
            <person name="Sawabe T."/>
        </authorList>
    </citation>
    <scope>NUCLEOTIDE SEQUENCE [LARGE SCALE GENOMIC DNA]</scope>
    <source>
        <strain evidence="7 8">LMG 22536</strain>
    </source>
</reference>
<name>A0ABQ6HJM3_9GAMM</name>
<dbReference type="InterPro" id="IPR037187">
    <property type="entry name" value="DnaK_N"/>
</dbReference>
<keyword evidence="8" id="KW-1185">Reference proteome</keyword>
<evidence type="ECO:0000256" key="3">
    <source>
        <dbReference type="ARBA" id="ARBA00022833"/>
    </source>
</evidence>
<evidence type="ECO:0000313" key="8">
    <source>
        <dbReference type="Proteomes" id="UP001157134"/>
    </source>
</evidence>
<keyword evidence="3" id="KW-0862">Zinc</keyword>
<comment type="caution">
    <text evidence="7">The sequence shown here is derived from an EMBL/GenBank/DDBJ whole genome shotgun (WGS) entry which is preliminary data.</text>
</comment>
<evidence type="ECO:0000256" key="1">
    <source>
        <dbReference type="ARBA" id="ARBA00022723"/>
    </source>
</evidence>
<dbReference type="Proteomes" id="UP001157134">
    <property type="component" value="Unassembled WGS sequence"/>
</dbReference>